<dbReference type="FunFam" id="1.10.520.10:FF:000021">
    <property type="entry name" value="Peroxidase"/>
    <property type="match status" value="1"/>
</dbReference>
<dbReference type="Gene3D" id="1.10.420.10">
    <property type="entry name" value="Peroxidase, domain 2"/>
    <property type="match status" value="1"/>
</dbReference>
<keyword evidence="14" id="KW-1185">Reference proteome</keyword>
<evidence type="ECO:0000256" key="9">
    <source>
        <dbReference type="PIRSR" id="PIRSR601621-3"/>
    </source>
</evidence>
<dbReference type="InterPro" id="IPR010255">
    <property type="entry name" value="Haem_peroxidase_sf"/>
</dbReference>
<feature type="binding site" evidence="8">
    <location>
        <position position="116"/>
    </location>
    <ligand>
        <name>Ca(2+)</name>
        <dbReference type="ChEBI" id="CHEBI:29108"/>
        <label>1</label>
    </ligand>
</feature>
<organism evidence="13">
    <name type="scientific">Eremomyces bilateralis CBS 781.70</name>
    <dbReference type="NCBI Taxonomy" id="1392243"/>
    <lineage>
        <taxon>Eukaryota</taxon>
        <taxon>Fungi</taxon>
        <taxon>Dikarya</taxon>
        <taxon>Ascomycota</taxon>
        <taxon>Pezizomycotina</taxon>
        <taxon>Dothideomycetes</taxon>
        <taxon>Dothideomycetes incertae sedis</taxon>
        <taxon>Eremomycetales</taxon>
        <taxon>Eremomycetaceae</taxon>
        <taxon>Eremomyces</taxon>
    </lineage>
</organism>
<gene>
    <name evidence="13 15" type="ORF">P152DRAFT_502142</name>
</gene>
<evidence type="ECO:0000313" key="15">
    <source>
        <dbReference type="RefSeq" id="XP_033534766.1"/>
    </source>
</evidence>
<dbReference type="GO" id="GO:0046872">
    <property type="term" value="F:metal ion binding"/>
    <property type="evidence" value="ECO:0007669"/>
    <property type="project" value="UniProtKB-UniRule"/>
</dbReference>
<accession>A0A6G1G4W4</accession>
<feature type="chain" id="PRO_5044517660" description="Peroxidase" evidence="11">
    <location>
        <begin position="21"/>
        <end position="314"/>
    </location>
</feature>
<keyword evidence="8" id="KW-0408">Iron</keyword>
<evidence type="ECO:0000259" key="12">
    <source>
        <dbReference type="PROSITE" id="PS50873"/>
    </source>
</evidence>
<evidence type="ECO:0000256" key="7">
    <source>
        <dbReference type="PIRSR" id="PIRSR601621-1"/>
    </source>
</evidence>
<dbReference type="PANTHER" id="PTHR31356">
    <property type="entry name" value="THYLAKOID LUMENAL 29 KDA PROTEIN, CHLOROPLASTIC-RELATED"/>
    <property type="match status" value="1"/>
</dbReference>
<dbReference type="InterPro" id="IPR019793">
    <property type="entry name" value="Peroxidases_heam-ligand_BS"/>
</dbReference>
<dbReference type="RefSeq" id="XP_033534766.1">
    <property type="nucleotide sequence ID" value="XM_033682328.1"/>
</dbReference>
<evidence type="ECO:0000256" key="4">
    <source>
        <dbReference type="ARBA" id="ARBA00023002"/>
    </source>
</evidence>
<keyword evidence="8 11" id="KW-0106">Calcium</keyword>
<dbReference type="SUPFAM" id="SSF48113">
    <property type="entry name" value="Heme-dependent peroxidases"/>
    <property type="match status" value="1"/>
</dbReference>
<feature type="disulfide bond" evidence="10">
    <location>
        <begin position="85"/>
        <end position="164"/>
    </location>
</feature>
<feature type="binding site" evidence="8">
    <location>
        <position position="236"/>
    </location>
    <ligand>
        <name>Ca(2+)</name>
        <dbReference type="ChEBI" id="CHEBI:29108"/>
        <label>2</label>
    </ligand>
</feature>
<dbReference type="GO" id="GO:0004601">
    <property type="term" value="F:peroxidase activity"/>
    <property type="evidence" value="ECO:0007669"/>
    <property type="project" value="UniProtKB-KW"/>
</dbReference>
<feature type="active site" description="Proton acceptor" evidence="7">
    <location>
        <position position="98"/>
    </location>
</feature>
<dbReference type="GeneID" id="54422898"/>
<name>A0A6G1G4W4_9PEZI</name>
<dbReference type="EC" id="1.11.1.-" evidence="11"/>
<keyword evidence="3 8" id="KW-0349">Heme</keyword>
<feature type="site" description="Transition state stabilizer" evidence="9">
    <location>
        <position position="94"/>
    </location>
</feature>
<comment type="cofactor">
    <cofactor evidence="8 11">
        <name>Ca(2+)</name>
        <dbReference type="ChEBI" id="CHEBI:29108"/>
    </cofactor>
    <text evidence="8 11">Binds 2 calcium ions per subunit.</text>
</comment>
<sequence>MRVPSLYLLLALGTIAEAVAVLPHDRGQLEPKSFEAIIEKRQSGSDGVPDSGILNNLPPGVIRCPPQWSWIARELRDQFLTDGQCNSFARAAIRTGFHDCGTWERSMGSSGGCDGSLALAEELSRSENSGVRSSVTQLAQLAKQHKVGVADMIQFAAAVAVKACPMGPIIQTFVGRADAKTPSPPGLLPPDDIGGDALVALFADKGFDVRELVALLGAHSVAKTTLASSVPGLDSTPGTLDVKYYNETLYETAPFLLPSDKNLAAVPTAHRVYKNFADNQRGWAFAFSRAMTKLSLLGVDRRKLADCTIALLAV</sequence>
<keyword evidence="5 10" id="KW-1015">Disulfide bond</keyword>
<dbReference type="AlphaFoldDB" id="A0A6G1G4W4"/>
<comment type="cofactor">
    <cofactor evidence="8">
        <name>heme b</name>
        <dbReference type="ChEBI" id="CHEBI:60344"/>
    </cofactor>
    <text evidence="8">Binds 1 heme b (iron(II)-protoporphyrin IX) group per subunit.</text>
</comment>
<feature type="signal peptide" evidence="11">
    <location>
        <begin position="1"/>
        <end position="20"/>
    </location>
</feature>
<dbReference type="InterPro" id="IPR001621">
    <property type="entry name" value="Ligninase"/>
</dbReference>
<reference evidence="15" key="3">
    <citation type="submission" date="2025-04" db="UniProtKB">
        <authorList>
            <consortium name="RefSeq"/>
        </authorList>
    </citation>
    <scope>IDENTIFICATION</scope>
    <source>
        <strain evidence="15">CBS 781.70</strain>
    </source>
</reference>
<feature type="binding site" description="axial binding residue" evidence="8">
    <location>
        <position position="219"/>
    </location>
    <ligand>
        <name>heme b</name>
        <dbReference type="ChEBI" id="CHEBI:60344"/>
    </ligand>
    <ligandPart>
        <name>Fe</name>
        <dbReference type="ChEBI" id="CHEBI:18248"/>
    </ligandPart>
</feature>
<feature type="binding site" evidence="8">
    <location>
        <position position="234"/>
    </location>
    <ligand>
        <name>Ca(2+)</name>
        <dbReference type="ChEBI" id="CHEBI:29108"/>
        <label>2</label>
    </ligand>
</feature>
<dbReference type="GO" id="GO:0000302">
    <property type="term" value="P:response to reactive oxygen species"/>
    <property type="evidence" value="ECO:0007669"/>
    <property type="project" value="TreeGrafter"/>
</dbReference>
<dbReference type="GO" id="GO:0034599">
    <property type="term" value="P:cellular response to oxidative stress"/>
    <property type="evidence" value="ECO:0007669"/>
    <property type="project" value="InterPro"/>
</dbReference>
<dbReference type="InterPro" id="IPR002016">
    <property type="entry name" value="Haem_peroxidase"/>
</dbReference>
<evidence type="ECO:0000256" key="1">
    <source>
        <dbReference type="ARBA" id="ARBA00006089"/>
    </source>
</evidence>
<protein>
    <recommendedName>
        <fullName evidence="11">Peroxidase</fullName>
        <ecNumber evidence="11">1.11.1.-</ecNumber>
    </recommendedName>
</protein>
<feature type="binding site" evidence="8">
    <location>
        <position position="114"/>
    </location>
    <ligand>
        <name>Ca(2+)</name>
        <dbReference type="ChEBI" id="CHEBI:29108"/>
        <label>1</label>
    </ligand>
</feature>
<reference evidence="13 15" key="1">
    <citation type="submission" date="2020-01" db="EMBL/GenBank/DDBJ databases">
        <authorList>
            <consortium name="DOE Joint Genome Institute"/>
            <person name="Haridas S."/>
            <person name="Albert R."/>
            <person name="Binder M."/>
            <person name="Bloem J."/>
            <person name="Labutti K."/>
            <person name="Salamov A."/>
            <person name="Andreopoulos B."/>
            <person name="Baker S.E."/>
            <person name="Barry K."/>
            <person name="Bills G."/>
            <person name="Bluhm B.H."/>
            <person name="Cannon C."/>
            <person name="Castanera R."/>
            <person name="Culley D.E."/>
            <person name="Daum C."/>
            <person name="Ezra D."/>
            <person name="Gonzalez J.B."/>
            <person name="Henrissat B."/>
            <person name="Kuo A."/>
            <person name="Liang C."/>
            <person name="Lipzen A."/>
            <person name="Lutzoni F."/>
            <person name="Magnuson J."/>
            <person name="Mondo S."/>
            <person name="Nolan M."/>
            <person name="Ohm R."/>
            <person name="Pangilinan J."/>
            <person name="Park H.-J."/>
            <person name="Ramirez L."/>
            <person name="Alfaro M."/>
            <person name="Sun H."/>
            <person name="Tritt A."/>
            <person name="Yoshinaga Y."/>
            <person name="Zwiers L.-H."/>
            <person name="Turgeon B.G."/>
            <person name="Goodwin S.B."/>
            <person name="Spatafora J.W."/>
            <person name="Crous P.W."/>
            <person name="Grigoriev I.V."/>
        </authorList>
    </citation>
    <scope>NUCLEOTIDE SEQUENCE</scope>
    <source>
        <strain evidence="13 15">CBS 781.70</strain>
    </source>
</reference>
<dbReference type="Gene3D" id="1.10.520.10">
    <property type="match status" value="1"/>
</dbReference>
<evidence type="ECO:0000256" key="8">
    <source>
        <dbReference type="PIRSR" id="PIRSR601621-2"/>
    </source>
</evidence>
<dbReference type="Proteomes" id="UP000504638">
    <property type="component" value="Unplaced"/>
</dbReference>
<evidence type="ECO:0000313" key="14">
    <source>
        <dbReference type="Proteomes" id="UP000504638"/>
    </source>
</evidence>
<dbReference type="PRINTS" id="PR00462">
    <property type="entry name" value="LIGNINASE"/>
</dbReference>
<dbReference type="Pfam" id="PF00141">
    <property type="entry name" value="peroxidase"/>
    <property type="match status" value="1"/>
</dbReference>
<dbReference type="GO" id="GO:0042744">
    <property type="term" value="P:hydrogen peroxide catabolic process"/>
    <property type="evidence" value="ECO:0007669"/>
    <property type="project" value="TreeGrafter"/>
</dbReference>
<dbReference type="PANTHER" id="PTHR31356:SF66">
    <property type="entry name" value="CATALASE-PEROXIDASE"/>
    <property type="match status" value="1"/>
</dbReference>
<evidence type="ECO:0000256" key="11">
    <source>
        <dbReference type="RuleBase" id="RU363051"/>
    </source>
</evidence>
<dbReference type="PRINTS" id="PR00458">
    <property type="entry name" value="PEROXIDASE"/>
</dbReference>
<feature type="binding site" evidence="8">
    <location>
        <position position="220"/>
    </location>
    <ligand>
        <name>Ca(2+)</name>
        <dbReference type="ChEBI" id="CHEBI:29108"/>
        <label>2</label>
    </ligand>
</feature>
<dbReference type="EMBL" id="ML975155">
    <property type="protein sequence ID" value="KAF1813135.1"/>
    <property type="molecule type" value="Genomic_DNA"/>
</dbReference>
<keyword evidence="4 11" id="KW-0560">Oxidoreductase</keyword>
<dbReference type="OrthoDB" id="2113341at2759"/>
<dbReference type="InterPro" id="IPR044831">
    <property type="entry name" value="Ccp1-like"/>
</dbReference>
<dbReference type="PROSITE" id="PS00435">
    <property type="entry name" value="PEROXIDASE_1"/>
    <property type="match status" value="1"/>
</dbReference>
<keyword evidence="2 11" id="KW-0575">Peroxidase</keyword>
<reference evidence="15" key="2">
    <citation type="submission" date="2020-04" db="EMBL/GenBank/DDBJ databases">
        <authorList>
            <consortium name="NCBI Genome Project"/>
        </authorList>
    </citation>
    <scope>NUCLEOTIDE SEQUENCE</scope>
    <source>
        <strain evidence="15">CBS 781.70</strain>
    </source>
</reference>
<evidence type="ECO:0000256" key="3">
    <source>
        <dbReference type="ARBA" id="ARBA00022617"/>
    </source>
</evidence>
<feature type="binding site" evidence="8">
    <location>
        <position position="99"/>
    </location>
    <ligand>
        <name>Ca(2+)</name>
        <dbReference type="ChEBI" id="CHEBI:29108"/>
        <label>1</label>
    </ligand>
</feature>
<evidence type="ECO:0000256" key="10">
    <source>
        <dbReference type="PIRSR" id="PIRSR601621-4"/>
    </source>
</evidence>
<keyword evidence="8 11" id="KW-0479">Metal-binding</keyword>
<keyword evidence="6" id="KW-0325">Glycoprotein</keyword>
<evidence type="ECO:0000313" key="13">
    <source>
        <dbReference type="EMBL" id="KAF1813135.1"/>
    </source>
</evidence>
<feature type="binding site" evidence="8">
    <location>
        <position position="241"/>
    </location>
    <ligand>
        <name>Ca(2+)</name>
        <dbReference type="ChEBI" id="CHEBI:29108"/>
        <label>2</label>
    </ligand>
</feature>
<comment type="similarity">
    <text evidence="1 11">Belongs to the peroxidase family. Ligninase subfamily.</text>
</comment>
<feature type="domain" description="Plant heme peroxidase family profile" evidence="12">
    <location>
        <begin position="87"/>
        <end position="311"/>
    </location>
</feature>
<evidence type="ECO:0000256" key="6">
    <source>
        <dbReference type="ARBA" id="ARBA00023180"/>
    </source>
</evidence>
<evidence type="ECO:0000256" key="2">
    <source>
        <dbReference type="ARBA" id="ARBA00022559"/>
    </source>
</evidence>
<evidence type="ECO:0000256" key="5">
    <source>
        <dbReference type="ARBA" id="ARBA00023157"/>
    </source>
</evidence>
<feature type="binding site" evidence="8">
    <location>
        <position position="112"/>
    </location>
    <ligand>
        <name>Ca(2+)</name>
        <dbReference type="ChEBI" id="CHEBI:29108"/>
        <label>1</label>
    </ligand>
</feature>
<dbReference type="GO" id="GO:0020037">
    <property type="term" value="F:heme binding"/>
    <property type="evidence" value="ECO:0007669"/>
    <property type="project" value="UniProtKB-UniRule"/>
</dbReference>
<keyword evidence="11" id="KW-0732">Signal</keyword>
<proteinExistence type="inferred from homology"/>
<dbReference type="PROSITE" id="PS50873">
    <property type="entry name" value="PEROXIDASE_4"/>
    <property type="match status" value="1"/>
</dbReference>